<dbReference type="InterPro" id="IPR017853">
    <property type="entry name" value="GH"/>
</dbReference>
<dbReference type="Gene3D" id="3.20.20.80">
    <property type="entry name" value="Glycosidases"/>
    <property type="match status" value="1"/>
</dbReference>
<proteinExistence type="predicted"/>
<dbReference type="EMBL" id="CP042807">
    <property type="protein sequence ID" value="QEE23653.1"/>
    <property type="molecule type" value="Genomic_DNA"/>
</dbReference>
<name>A0A5B9DV65_9GAMM</name>
<keyword evidence="1" id="KW-0119">Carbohydrate metabolism</keyword>
<evidence type="ECO:0000313" key="1">
    <source>
        <dbReference type="EMBL" id="QEE23653.1"/>
    </source>
</evidence>
<dbReference type="AlphaFoldDB" id="A0A5B9DV65"/>
<keyword evidence="1" id="KW-0858">Xylan degradation</keyword>
<keyword evidence="1" id="KW-0378">Hydrolase</keyword>
<organism evidence="1 2">
    <name type="scientific">Rhodanobacter glycinis</name>
    <dbReference type="NCBI Taxonomy" id="582702"/>
    <lineage>
        <taxon>Bacteria</taxon>
        <taxon>Pseudomonadati</taxon>
        <taxon>Pseudomonadota</taxon>
        <taxon>Gammaproteobacteria</taxon>
        <taxon>Lysobacterales</taxon>
        <taxon>Rhodanobacteraceae</taxon>
        <taxon>Rhodanobacter</taxon>
    </lineage>
</organism>
<reference evidence="1 2" key="1">
    <citation type="submission" date="2019-08" db="EMBL/GenBank/DDBJ databases">
        <title>Complete genome sequence of Rhodanobacter glycinis strain T01E-68 isolated from tomato root.</title>
        <authorList>
            <person name="Weon H.-Y."/>
            <person name="Lee S.A."/>
        </authorList>
    </citation>
    <scope>NUCLEOTIDE SEQUENCE [LARGE SCALE GENOMIC DNA]</scope>
    <source>
        <strain evidence="1 2">T01E-68</strain>
    </source>
</reference>
<sequence>MYRGHRVGGDAAVTGGFMKHIWSCLLVALAAIVTGVPAHADASVSARWTKAQANAWYAKQPWPVGSNYVPSDAINELEMWQAATFDPKRIDQELGWAQSLGMNTMRVFLHDLLWKQDPAGFKKRINAFLVIAAKHHIKPIFVLFDSCWDPDPKLGPQHPPIPGVHNSGWVQSPGIAMDDPSQYPRFEHYVKDIVGSFAKDDRILAWDVWNEPDNPGGGNYTDHEPKDKFQRVAELLPQVFTWARSEHPTQPLTSGLWHDDDWSPSAHLNAIERTQVEQSDIISFHNYGWPEDFLRRVDQLKSYGRPMICTEYMARGAGSTIDGVLPIGKRLNVGMVNWGFVNGKTQTDLPWDSWQRPYTEQPPTIWFHDLLHADGTPYREREAQIIRVLSHSPKGVVPASALSP</sequence>
<dbReference type="Proteomes" id="UP000321807">
    <property type="component" value="Chromosome"/>
</dbReference>
<gene>
    <name evidence="1" type="ORF">CS053_03345</name>
</gene>
<protein>
    <submittedName>
        <fullName evidence="1">1,4-beta-xylanase</fullName>
    </submittedName>
</protein>
<keyword evidence="1" id="KW-0624">Polysaccharide degradation</keyword>
<dbReference type="GO" id="GO:0016798">
    <property type="term" value="F:hydrolase activity, acting on glycosyl bonds"/>
    <property type="evidence" value="ECO:0007669"/>
    <property type="project" value="UniProtKB-KW"/>
</dbReference>
<keyword evidence="1" id="KW-0326">Glycosidase</keyword>
<evidence type="ECO:0000313" key="2">
    <source>
        <dbReference type="Proteomes" id="UP000321807"/>
    </source>
</evidence>
<dbReference type="KEGG" id="rgl:CS053_03345"/>
<dbReference type="SUPFAM" id="SSF51445">
    <property type="entry name" value="(Trans)glycosidases"/>
    <property type="match status" value="1"/>
</dbReference>
<dbReference type="GO" id="GO:0045493">
    <property type="term" value="P:xylan catabolic process"/>
    <property type="evidence" value="ECO:0007669"/>
    <property type="project" value="UniProtKB-KW"/>
</dbReference>
<accession>A0A5B9DV65</accession>